<sequence>MNSDQGFQGIQKNLRKSTEMWKNGAISQYLSARRVDRGWRINETKATEKKFKGTYISLVLRSIAVYPFVDRLGCFVMKLRKKGNGQIDVGPGIATGVIRHRGNDQKEIAYLTAKSYSVTKHLRLVLLETTFSVAFALEVGRIDTLSGVDNSYSRWKLLYQASIDDPAAMDRNKEDGQAMVTVTVIKFSLYCDNTISCYTPPQSIVVQIRECLNSTAIPENLQLFDDDNPVPISQSIVPPLGRRFSLNYFPQ</sequence>
<keyword evidence="2" id="KW-1185">Reference proteome</keyword>
<dbReference type="EMBL" id="ML208718">
    <property type="protein sequence ID" value="TFK60908.1"/>
    <property type="molecule type" value="Genomic_DNA"/>
</dbReference>
<proteinExistence type="predicted"/>
<protein>
    <submittedName>
        <fullName evidence="1">Uncharacterized protein</fullName>
    </submittedName>
</protein>
<dbReference type="Proteomes" id="UP000308600">
    <property type="component" value="Unassembled WGS sequence"/>
</dbReference>
<reference evidence="1 2" key="1">
    <citation type="journal article" date="2019" name="Nat. Ecol. Evol.">
        <title>Megaphylogeny resolves global patterns of mushroom evolution.</title>
        <authorList>
            <person name="Varga T."/>
            <person name="Krizsan K."/>
            <person name="Foldi C."/>
            <person name="Dima B."/>
            <person name="Sanchez-Garcia M."/>
            <person name="Sanchez-Ramirez S."/>
            <person name="Szollosi G.J."/>
            <person name="Szarkandi J.G."/>
            <person name="Papp V."/>
            <person name="Albert L."/>
            <person name="Andreopoulos W."/>
            <person name="Angelini C."/>
            <person name="Antonin V."/>
            <person name="Barry K.W."/>
            <person name="Bougher N.L."/>
            <person name="Buchanan P."/>
            <person name="Buyck B."/>
            <person name="Bense V."/>
            <person name="Catcheside P."/>
            <person name="Chovatia M."/>
            <person name="Cooper J."/>
            <person name="Damon W."/>
            <person name="Desjardin D."/>
            <person name="Finy P."/>
            <person name="Geml J."/>
            <person name="Haridas S."/>
            <person name="Hughes K."/>
            <person name="Justo A."/>
            <person name="Karasinski D."/>
            <person name="Kautmanova I."/>
            <person name="Kiss B."/>
            <person name="Kocsube S."/>
            <person name="Kotiranta H."/>
            <person name="LaButti K.M."/>
            <person name="Lechner B.E."/>
            <person name="Liimatainen K."/>
            <person name="Lipzen A."/>
            <person name="Lukacs Z."/>
            <person name="Mihaltcheva S."/>
            <person name="Morgado L.N."/>
            <person name="Niskanen T."/>
            <person name="Noordeloos M.E."/>
            <person name="Ohm R.A."/>
            <person name="Ortiz-Santana B."/>
            <person name="Ovrebo C."/>
            <person name="Racz N."/>
            <person name="Riley R."/>
            <person name="Savchenko A."/>
            <person name="Shiryaev A."/>
            <person name="Soop K."/>
            <person name="Spirin V."/>
            <person name="Szebenyi C."/>
            <person name="Tomsovsky M."/>
            <person name="Tulloss R.E."/>
            <person name="Uehling J."/>
            <person name="Grigoriev I.V."/>
            <person name="Vagvolgyi C."/>
            <person name="Papp T."/>
            <person name="Martin F.M."/>
            <person name="Miettinen O."/>
            <person name="Hibbett D.S."/>
            <person name="Nagy L.G."/>
        </authorList>
    </citation>
    <scope>NUCLEOTIDE SEQUENCE [LARGE SCALE GENOMIC DNA]</scope>
    <source>
        <strain evidence="1 2">NL-1719</strain>
    </source>
</reference>
<organism evidence="1 2">
    <name type="scientific">Pluteus cervinus</name>
    <dbReference type="NCBI Taxonomy" id="181527"/>
    <lineage>
        <taxon>Eukaryota</taxon>
        <taxon>Fungi</taxon>
        <taxon>Dikarya</taxon>
        <taxon>Basidiomycota</taxon>
        <taxon>Agaricomycotina</taxon>
        <taxon>Agaricomycetes</taxon>
        <taxon>Agaricomycetidae</taxon>
        <taxon>Agaricales</taxon>
        <taxon>Pluteineae</taxon>
        <taxon>Pluteaceae</taxon>
        <taxon>Pluteus</taxon>
    </lineage>
</organism>
<gene>
    <name evidence="1" type="ORF">BDN72DRAFT_937811</name>
</gene>
<accession>A0ACD3A4W1</accession>
<name>A0ACD3A4W1_9AGAR</name>
<evidence type="ECO:0000313" key="2">
    <source>
        <dbReference type="Proteomes" id="UP000308600"/>
    </source>
</evidence>
<evidence type="ECO:0000313" key="1">
    <source>
        <dbReference type="EMBL" id="TFK60908.1"/>
    </source>
</evidence>